<evidence type="ECO:0000313" key="2">
    <source>
        <dbReference type="Proteomes" id="UP001060085"/>
    </source>
</evidence>
<protein>
    <submittedName>
        <fullName evidence="1">Uncharacterized protein</fullName>
    </submittedName>
</protein>
<organism evidence="1 2">
    <name type="scientific">Catharanthus roseus</name>
    <name type="common">Madagascar periwinkle</name>
    <name type="synonym">Vinca rosea</name>
    <dbReference type="NCBI Taxonomy" id="4058"/>
    <lineage>
        <taxon>Eukaryota</taxon>
        <taxon>Viridiplantae</taxon>
        <taxon>Streptophyta</taxon>
        <taxon>Embryophyta</taxon>
        <taxon>Tracheophyta</taxon>
        <taxon>Spermatophyta</taxon>
        <taxon>Magnoliopsida</taxon>
        <taxon>eudicotyledons</taxon>
        <taxon>Gunneridae</taxon>
        <taxon>Pentapetalae</taxon>
        <taxon>asterids</taxon>
        <taxon>lamiids</taxon>
        <taxon>Gentianales</taxon>
        <taxon>Apocynaceae</taxon>
        <taxon>Rauvolfioideae</taxon>
        <taxon>Vinceae</taxon>
        <taxon>Catharanthinae</taxon>
        <taxon>Catharanthus</taxon>
    </lineage>
</organism>
<name>A0ACC0C069_CATRO</name>
<dbReference type="EMBL" id="CM044702">
    <property type="protein sequence ID" value="KAI5678272.1"/>
    <property type="molecule type" value="Genomic_DNA"/>
</dbReference>
<evidence type="ECO:0000313" key="1">
    <source>
        <dbReference type="EMBL" id="KAI5678272.1"/>
    </source>
</evidence>
<dbReference type="Proteomes" id="UP001060085">
    <property type="component" value="Linkage Group LG02"/>
</dbReference>
<accession>A0ACC0C069</accession>
<proteinExistence type="predicted"/>
<keyword evidence="2" id="KW-1185">Reference proteome</keyword>
<reference evidence="2" key="1">
    <citation type="journal article" date="2023" name="Nat. Plants">
        <title>Single-cell RNA sequencing provides a high-resolution roadmap for understanding the multicellular compartmentation of specialized metabolism.</title>
        <authorList>
            <person name="Sun S."/>
            <person name="Shen X."/>
            <person name="Li Y."/>
            <person name="Li Y."/>
            <person name="Wang S."/>
            <person name="Li R."/>
            <person name="Zhang H."/>
            <person name="Shen G."/>
            <person name="Guo B."/>
            <person name="Wei J."/>
            <person name="Xu J."/>
            <person name="St-Pierre B."/>
            <person name="Chen S."/>
            <person name="Sun C."/>
        </authorList>
    </citation>
    <scope>NUCLEOTIDE SEQUENCE [LARGE SCALE GENOMIC DNA]</scope>
</reference>
<sequence length="216" mass="24626">MDIPIGQEIYTIYGYQKAAQECYFGTVQEVEREEESIDAKLIVLGQLKPEQTVRVGREFPVDLRIKLFYKKPTNSWTLNTDGSTGEHTEGAAFILEDLDRHQYTYAMKFLFPVSNNEAKYEAFLCVNEEEGRHILREIHEDICDSHIRSRALVTKAMSFVYILINMLGGLYCAWLVPLGWARRGSPAKVVQGGLYALGFRMVLTTDDPFKVPDSVC</sequence>
<gene>
    <name evidence="1" type="ORF">M9H77_09222</name>
</gene>
<comment type="caution">
    <text evidence="1">The sequence shown here is derived from an EMBL/GenBank/DDBJ whole genome shotgun (WGS) entry which is preliminary data.</text>
</comment>